<keyword evidence="7" id="KW-0472">Membrane</keyword>
<keyword evidence="7" id="KW-1133">Transmembrane helix</keyword>
<evidence type="ECO:0000256" key="4">
    <source>
        <dbReference type="ARBA" id="ARBA00022777"/>
    </source>
</evidence>
<dbReference type="Pfam" id="PF25487">
    <property type="entry name" value="ETR1_N"/>
    <property type="match status" value="1"/>
</dbReference>
<feature type="region of interest" description="Disordered" evidence="6">
    <location>
        <begin position="566"/>
        <end position="686"/>
    </location>
</feature>
<dbReference type="Gene3D" id="3.30.565.10">
    <property type="entry name" value="Histidine kinase-like ATPase, C-terminal domain"/>
    <property type="match status" value="1"/>
</dbReference>
<feature type="transmembrane region" description="Helical" evidence="7">
    <location>
        <begin position="14"/>
        <end position="36"/>
    </location>
</feature>
<keyword evidence="7" id="KW-0812">Transmembrane</keyword>
<evidence type="ECO:0000259" key="9">
    <source>
        <dbReference type="PROSITE" id="PS50110"/>
    </source>
</evidence>
<evidence type="ECO:0000256" key="3">
    <source>
        <dbReference type="ARBA" id="ARBA00022679"/>
    </source>
</evidence>
<dbReference type="InterPro" id="IPR003594">
    <property type="entry name" value="HATPase_dom"/>
</dbReference>
<protein>
    <recommendedName>
        <fullName evidence="2">histidine kinase</fullName>
        <ecNumber evidence="2">2.7.13.3</ecNumber>
    </recommendedName>
</protein>
<dbReference type="GO" id="GO:0000155">
    <property type="term" value="F:phosphorelay sensor kinase activity"/>
    <property type="evidence" value="ECO:0007669"/>
    <property type="project" value="TreeGrafter"/>
</dbReference>
<dbReference type="SUPFAM" id="SSF52172">
    <property type="entry name" value="CheY-like"/>
    <property type="match status" value="1"/>
</dbReference>
<feature type="transmembrane region" description="Helical" evidence="7">
    <location>
        <begin position="48"/>
        <end position="70"/>
    </location>
</feature>
<evidence type="ECO:0000256" key="2">
    <source>
        <dbReference type="ARBA" id="ARBA00012438"/>
    </source>
</evidence>
<evidence type="ECO:0000313" key="10">
    <source>
        <dbReference type="EMBL" id="CAD8746626.1"/>
    </source>
</evidence>
<proteinExistence type="predicted"/>
<name>A0A6T8LFZ8_HEMAN</name>
<dbReference type="GO" id="GO:0009927">
    <property type="term" value="F:histidine phosphotransfer kinase activity"/>
    <property type="evidence" value="ECO:0007669"/>
    <property type="project" value="TreeGrafter"/>
</dbReference>
<dbReference type="GO" id="GO:0005886">
    <property type="term" value="C:plasma membrane"/>
    <property type="evidence" value="ECO:0007669"/>
    <property type="project" value="TreeGrafter"/>
</dbReference>
<organism evidence="10">
    <name type="scientific">Hemiselmis andersenii</name>
    <name type="common">Cryptophyte alga</name>
    <dbReference type="NCBI Taxonomy" id="464988"/>
    <lineage>
        <taxon>Eukaryota</taxon>
        <taxon>Cryptophyceae</taxon>
        <taxon>Cryptomonadales</taxon>
        <taxon>Hemiselmidaceae</taxon>
        <taxon>Hemiselmis</taxon>
    </lineage>
</organism>
<reference evidence="10" key="1">
    <citation type="submission" date="2021-01" db="EMBL/GenBank/DDBJ databases">
        <authorList>
            <person name="Corre E."/>
            <person name="Pelletier E."/>
            <person name="Niang G."/>
            <person name="Scheremetjew M."/>
            <person name="Finn R."/>
            <person name="Kale V."/>
            <person name="Holt S."/>
            <person name="Cochrane G."/>
            <person name="Meng A."/>
            <person name="Brown T."/>
            <person name="Cohen L."/>
        </authorList>
    </citation>
    <scope>NUCLEOTIDE SEQUENCE</scope>
    <source>
        <strain evidence="10">CCMP441</strain>
    </source>
</reference>
<dbReference type="Pfam" id="PF02518">
    <property type="entry name" value="HATPase_c"/>
    <property type="match status" value="1"/>
</dbReference>
<evidence type="ECO:0000256" key="1">
    <source>
        <dbReference type="ARBA" id="ARBA00000085"/>
    </source>
</evidence>
<dbReference type="SMART" id="SM00448">
    <property type="entry name" value="REC"/>
    <property type="match status" value="1"/>
</dbReference>
<evidence type="ECO:0000256" key="6">
    <source>
        <dbReference type="SAM" id="MobiDB-lite"/>
    </source>
</evidence>
<keyword evidence="5" id="KW-0597">Phosphoprotein</keyword>
<gene>
    <name evidence="10" type="ORF">HAND1043_LOCUS13123</name>
</gene>
<feature type="domain" description="Response regulatory" evidence="9">
    <location>
        <begin position="702"/>
        <end position="829"/>
    </location>
</feature>
<dbReference type="CDD" id="cd17546">
    <property type="entry name" value="REC_hyHK_CKI1_RcsC-like"/>
    <property type="match status" value="1"/>
</dbReference>
<comment type="catalytic activity">
    <reaction evidence="1">
        <text>ATP + protein L-histidine = ADP + protein N-phospho-L-histidine.</text>
        <dbReference type="EC" id="2.7.13.3"/>
    </reaction>
</comment>
<evidence type="ECO:0000259" key="8">
    <source>
        <dbReference type="PROSITE" id="PS50109"/>
    </source>
</evidence>
<feature type="compositionally biased region" description="Polar residues" evidence="6">
    <location>
        <begin position="595"/>
        <end position="625"/>
    </location>
</feature>
<feature type="modified residue" description="4-aspartylphosphate" evidence="5">
    <location>
        <position position="758"/>
    </location>
</feature>
<dbReference type="InterPro" id="IPR058544">
    <property type="entry name" value="ETR1_N"/>
</dbReference>
<dbReference type="EMBL" id="HBFK01021181">
    <property type="protein sequence ID" value="CAD8746626.1"/>
    <property type="molecule type" value="Transcribed_RNA"/>
</dbReference>
<dbReference type="SMART" id="SM00387">
    <property type="entry name" value="HATPase_c"/>
    <property type="match status" value="1"/>
</dbReference>
<dbReference type="SUPFAM" id="SSF55874">
    <property type="entry name" value="ATPase domain of HSP90 chaperone/DNA topoisomerase II/histidine kinase"/>
    <property type="match status" value="1"/>
</dbReference>
<evidence type="ECO:0000256" key="7">
    <source>
        <dbReference type="SAM" id="Phobius"/>
    </source>
</evidence>
<dbReference type="InterPro" id="IPR036890">
    <property type="entry name" value="HATPase_C_sf"/>
</dbReference>
<dbReference type="InterPro" id="IPR011006">
    <property type="entry name" value="CheY-like_superfamily"/>
</dbReference>
<dbReference type="PANTHER" id="PTHR43047">
    <property type="entry name" value="TWO-COMPONENT HISTIDINE PROTEIN KINASE"/>
    <property type="match status" value="1"/>
</dbReference>
<dbReference type="Gene3D" id="3.40.50.2300">
    <property type="match status" value="1"/>
</dbReference>
<dbReference type="PROSITE" id="PS50110">
    <property type="entry name" value="RESPONSE_REGULATORY"/>
    <property type="match status" value="1"/>
</dbReference>
<dbReference type="InterPro" id="IPR001789">
    <property type="entry name" value="Sig_transdc_resp-reg_receiver"/>
</dbReference>
<dbReference type="Gene3D" id="3.30.450.20">
    <property type="entry name" value="PAS domain"/>
    <property type="match status" value="1"/>
</dbReference>
<dbReference type="PROSITE" id="PS50109">
    <property type="entry name" value="HIS_KIN"/>
    <property type="match status" value="1"/>
</dbReference>
<dbReference type="AlphaFoldDB" id="A0A6T8LFZ8"/>
<keyword evidence="3" id="KW-0808">Transferase</keyword>
<feature type="domain" description="Histidine kinase" evidence="8">
    <location>
        <begin position="331"/>
        <end position="555"/>
    </location>
</feature>
<dbReference type="EC" id="2.7.13.3" evidence="2"/>
<dbReference type="PRINTS" id="PR00344">
    <property type="entry name" value="BCTRLSENSOR"/>
</dbReference>
<sequence>MAHEGLWEDGLWDLLTFIAYMSIPLEILLVGFSLRKKLLEGSLTGQKVVLLLVATLFVAFILCCGVTHLLNFMHSWECSKSEPPVPAYCTGVFEKGPMSGTITFMKAATSIVSCATAVVLGLVMKQLLRFLALFSLLDTGFQNVEDTLRVMVSSEDAYSTHELPDLRFRTMSESGGWILEATGITNLKGSDIFDIILEDDRPRVQRVLNFLTGSGSVSASGDFGYSDVREEGAGARDEEMGQALLPNDSANKREAFLRHQRGQRIEYRLKLSNGGVKWVESCFVHDARAGVVHVVTRDIEERKDEEQRRAEVQATESEKVVVQRWLHYMSCVAHDLKTPLTCFEMAIEEVAQDEHLSVDSGEALAHARAACGVLRGTVAQAIDVRSSVSSGVSPQPRLTEVSVPKIFETIEGMVPAMSVSANVNVVFECERHLSDTIITDGGWLLQMCLNLVSNSCKYTVKGSVTTKAFIAQNKAQKPVLMIEVTDTGLGMRKEAANRLFEPFYQAQTGQGQGTGLGLYSVRLHSEALGGQCGYRPVPASQGTGSLFFVETPLVWADGQDHAERLGDTWRERLSPDPPSRVRSGSMENISRDRLQSAQSGESDTPESSGDQSTNGAAGNSGNCEISVSPDNPPGANMPPANMSPMQARLDALKKRSVSRSVSPERLNGGGMGAPMSPAGGRKPSQQKDLTPEVIQFQETVKKCLLVDDVASIRQLFSARLRRISPSISVETAENGLEGLNMWQAAAEQGSPYDLLITDVVMPLMSGPEMVARLREVEMGGTNRTRTPVVGMSANTSLKDTQQYLDSGMDGFMMKPMPPDRQEVVQCLITAMMQSEAKQT</sequence>
<dbReference type="InterPro" id="IPR005467">
    <property type="entry name" value="His_kinase_dom"/>
</dbReference>
<keyword evidence="4" id="KW-0418">Kinase</keyword>
<feature type="compositionally biased region" description="Low complexity" evidence="6">
    <location>
        <begin position="637"/>
        <end position="647"/>
    </location>
</feature>
<dbReference type="InterPro" id="IPR004358">
    <property type="entry name" value="Sig_transdc_His_kin-like_C"/>
</dbReference>
<accession>A0A6T8LFZ8</accession>
<dbReference type="Pfam" id="PF00072">
    <property type="entry name" value="Response_reg"/>
    <property type="match status" value="1"/>
</dbReference>
<evidence type="ECO:0000256" key="5">
    <source>
        <dbReference type="PROSITE-ProRule" id="PRU00169"/>
    </source>
</evidence>
<dbReference type="PANTHER" id="PTHR43047:SF72">
    <property type="entry name" value="OSMOSENSING HISTIDINE PROTEIN KINASE SLN1"/>
    <property type="match status" value="1"/>
</dbReference>